<dbReference type="EMBL" id="JAZDRO010000001">
    <property type="protein sequence ID" value="MEE2565818.1"/>
    <property type="molecule type" value="Genomic_DNA"/>
</dbReference>
<dbReference type="RefSeq" id="WP_330195350.1">
    <property type="nucleotide sequence ID" value="NZ_JAZDRO010000001.1"/>
</dbReference>
<protein>
    <submittedName>
        <fullName evidence="3">PQQ-dependent sugar dehydrogenase</fullName>
        <ecNumber evidence="3">1.1.5.-</ecNumber>
    </submittedName>
</protein>
<reference evidence="3 4" key="1">
    <citation type="submission" date="2024-01" db="EMBL/GenBank/DDBJ databases">
        <title>Hyphobacterium bacterium isolated from marine sediment.</title>
        <authorList>
            <person name="Zhao S."/>
        </authorList>
    </citation>
    <scope>NUCLEOTIDE SEQUENCE [LARGE SCALE GENOMIC DNA]</scope>
    <source>
        <strain evidence="3 4">Y60-23</strain>
    </source>
</reference>
<dbReference type="GO" id="GO:0016491">
    <property type="term" value="F:oxidoreductase activity"/>
    <property type="evidence" value="ECO:0007669"/>
    <property type="project" value="UniProtKB-KW"/>
</dbReference>
<keyword evidence="4" id="KW-1185">Reference proteome</keyword>
<evidence type="ECO:0000259" key="2">
    <source>
        <dbReference type="Pfam" id="PF07995"/>
    </source>
</evidence>
<dbReference type="InterPro" id="IPR012938">
    <property type="entry name" value="Glc/Sorbosone_DH"/>
</dbReference>
<feature type="signal peptide" evidence="1">
    <location>
        <begin position="1"/>
        <end position="20"/>
    </location>
</feature>
<gene>
    <name evidence="3" type="ORF">V0U35_03925</name>
</gene>
<organism evidence="3 4">
    <name type="scientific">Hyphobacterium marinum</name>
    <dbReference type="NCBI Taxonomy" id="3116574"/>
    <lineage>
        <taxon>Bacteria</taxon>
        <taxon>Pseudomonadati</taxon>
        <taxon>Pseudomonadota</taxon>
        <taxon>Alphaproteobacteria</taxon>
        <taxon>Maricaulales</taxon>
        <taxon>Maricaulaceae</taxon>
        <taxon>Hyphobacterium</taxon>
    </lineage>
</organism>
<dbReference type="PANTHER" id="PTHR19328:SF75">
    <property type="entry name" value="ALDOSE SUGAR DEHYDROGENASE YLII"/>
    <property type="match status" value="1"/>
</dbReference>
<proteinExistence type="predicted"/>
<keyword evidence="3" id="KW-0560">Oxidoreductase</keyword>
<accession>A0ABU7LW81</accession>
<dbReference type="SUPFAM" id="SSF50952">
    <property type="entry name" value="Soluble quinoprotein glucose dehydrogenase"/>
    <property type="match status" value="1"/>
</dbReference>
<evidence type="ECO:0000256" key="1">
    <source>
        <dbReference type="SAM" id="SignalP"/>
    </source>
</evidence>
<sequence>MLSRLIPIFAFALTACTAQAEDGVDAVPVATGLEHPWSLAFLPEGGMLVTERAGRLRLVDPEGELADTPVANVPEVFAGDQAGLFDVVLHPDFADNRLVYLGHAAGSRGANATAITRARLSADNTTLEDVERIFTVDPLKSGRHHFGGRMAFTPDGFLLLTVGEGFSRRDEAQDPASQLGSVLRLDDEGNPAPGNPFAETGDAAIWTIGHRNPQGLTVHPETGEIWLNEHGPAGGDEVNRLSPGGNYGWPERSNGNRYSGGQIPDHEDGDGFTGPDWFWTPSIAPSGMAFHSGQTFPDWAGDLFVGGLASQDLRRLDLEDGRLVGETVLLEDLGARIRDVREGPDGYLYILTDEAEGGLYRLEPEAAN</sequence>
<dbReference type="PANTHER" id="PTHR19328">
    <property type="entry name" value="HEDGEHOG-INTERACTING PROTEIN"/>
    <property type="match status" value="1"/>
</dbReference>
<dbReference type="Proteomes" id="UP001310692">
    <property type="component" value="Unassembled WGS sequence"/>
</dbReference>
<evidence type="ECO:0000313" key="3">
    <source>
        <dbReference type="EMBL" id="MEE2565818.1"/>
    </source>
</evidence>
<evidence type="ECO:0000313" key="4">
    <source>
        <dbReference type="Proteomes" id="UP001310692"/>
    </source>
</evidence>
<keyword evidence="1" id="KW-0732">Signal</keyword>
<feature type="domain" description="Glucose/Sorbosone dehydrogenase" evidence="2">
    <location>
        <begin position="33"/>
        <end position="361"/>
    </location>
</feature>
<feature type="chain" id="PRO_5046197957" evidence="1">
    <location>
        <begin position="21"/>
        <end position="368"/>
    </location>
</feature>
<dbReference type="EC" id="1.1.5.-" evidence="3"/>
<dbReference type="Pfam" id="PF07995">
    <property type="entry name" value="GSDH"/>
    <property type="match status" value="1"/>
</dbReference>
<dbReference type="Gene3D" id="2.120.10.30">
    <property type="entry name" value="TolB, C-terminal domain"/>
    <property type="match status" value="1"/>
</dbReference>
<name>A0ABU7LW81_9PROT</name>
<dbReference type="InterPro" id="IPR011041">
    <property type="entry name" value="Quinoprot_gluc/sorb_DH_b-prop"/>
</dbReference>
<dbReference type="InterPro" id="IPR011042">
    <property type="entry name" value="6-blade_b-propeller_TolB-like"/>
</dbReference>
<comment type="caution">
    <text evidence="3">The sequence shown here is derived from an EMBL/GenBank/DDBJ whole genome shotgun (WGS) entry which is preliminary data.</text>
</comment>
<dbReference type="PROSITE" id="PS51257">
    <property type="entry name" value="PROKAR_LIPOPROTEIN"/>
    <property type="match status" value="1"/>
</dbReference>